<dbReference type="EMBL" id="CAJVPQ010003081">
    <property type="protein sequence ID" value="CAG8617577.1"/>
    <property type="molecule type" value="Genomic_DNA"/>
</dbReference>
<dbReference type="CDD" id="cd00519">
    <property type="entry name" value="Lipase_3"/>
    <property type="match status" value="1"/>
</dbReference>
<dbReference type="GO" id="GO:0006629">
    <property type="term" value="P:lipid metabolic process"/>
    <property type="evidence" value="ECO:0007669"/>
    <property type="project" value="InterPro"/>
</dbReference>
<dbReference type="AlphaFoldDB" id="A0A9N9GQ14"/>
<dbReference type="OrthoDB" id="426718at2759"/>
<dbReference type="PANTHER" id="PTHR45856:SF24">
    <property type="entry name" value="FUNGAL LIPASE-LIKE DOMAIN-CONTAINING PROTEIN"/>
    <property type="match status" value="1"/>
</dbReference>
<name>A0A9N9GQ14_9GLOM</name>
<evidence type="ECO:0000313" key="4">
    <source>
        <dbReference type="Proteomes" id="UP000789570"/>
    </source>
</evidence>
<sequence length="552" mass="64452">MPPEDRTEVEQTFDNHHVEISSSNDKHDASFIIKSSFEYRTHLVDLDATPKRSFPQKIQNVPLIYPSITYLIYFGRVVEHLFLTILFDWTTIFSHPINFMLIFVFFPLATVVLFFLECILRFVSYVTKPSVNEPLLKNWSKLIPSLRENIQRGIDALDVSPLDQCKHRKKFDLDKAQTLLFLLNMLSERDEGKVKEAFAMLHNMKDVLKKEPDDINNENVKKIFKVLMESEANICKQLDELDIEFTSISELNSIGGPYAGMFCDWLLNFTFQRTDARSYLFGEIHEGFYSSLFPIDEYDSARLDRRCPATRIIEAVHKRAEKIRERNAKDNDMAFEDTSKVSVWITGHSLGGALATIFYSRLLKSPQSLNEHCIIRDGTTFASPSIGDSDFAAEFSSLSNRSPSEYKTMWRIVCDNDIVPRVPPGHHHPRLRRFTSKVHILNYFHIGDEARFYQDGSKPNSMRNLFDDDKDFYFIEKGLDYNWKSLFGFYDPFDHKPRKKSYVDPRYDNVTLYSYEKWLPSFIHNHLSHRYLVALEKSRPFFKSLDDGSFNV</sequence>
<feature type="domain" description="Fungal lipase-type" evidence="2">
    <location>
        <begin position="263"/>
        <end position="424"/>
    </location>
</feature>
<proteinExistence type="predicted"/>
<protein>
    <submittedName>
        <fullName evidence="3">15691_t:CDS:1</fullName>
    </submittedName>
</protein>
<organism evidence="3 4">
    <name type="scientific">Funneliformis caledonium</name>
    <dbReference type="NCBI Taxonomy" id="1117310"/>
    <lineage>
        <taxon>Eukaryota</taxon>
        <taxon>Fungi</taxon>
        <taxon>Fungi incertae sedis</taxon>
        <taxon>Mucoromycota</taxon>
        <taxon>Glomeromycotina</taxon>
        <taxon>Glomeromycetes</taxon>
        <taxon>Glomerales</taxon>
        <taxon>Glomeraceae</taxon>
        <taxon>Funneliformis</taxon>
    </lineage>
</organism>
<dbReference type="InterPro" id="IPR029058">
    <property type="entry name" value="AB_hydrolase_fold"/>
</dbReference>
<dbReference type="Pfam" id="PF01764">
    <property type="entry name" value="Lipase_3"/>
    <property type="match status" value="1"/>
</dbReference>
<evidence type="ECO:0000313" key="3">
    <source>
        <dbReference type="EMBL" id="CAG8617577.1"/>
    </source>
</evidence>
<dbReference type="Gene3D" id="3.40.50.1820">
    <property type="entry name" value="alpha/beta hydrolase"/>
    <property type="match status" value="1"/>
</dbReference>
<gene>
    <name evidence="3" type="ORF">FCALED_LOCUS9387</name>
</gene>
<evidence type="ECO:0000256" key="1">
    <source>
        <dbReference type="SAM" id="Phobius"/>
    </source>
</evidence>
<comment type="caution">
    <text evidence="3">The sequence shown here is derived from an EMBL/GenBank/DDBJ whole genome shotgun (WGS) entry which is preliminary data.</text>
</comment>
<keyword evidence="1" id="KW-0812">Transmembrane</keyword>
<feature type="transmembrane region" description="Helical" evidence="1">
    <location>
        <begin position="99"/>
        <end position="123"/>
    </location>
</feature>
<dbReference type="PANTHER" id="PTHR45856">
    <property type="entry name" value="ALPHA/BETA-HYDROLASES SUPERFAMILY PROTEIN"/>
    <property type="match status" value="1"/>
</dbReference>
<keyword evidence="4" id="KW-1185">Reference proteome</keyword>
<dbReference type="SUPFAM" id="SSF53474">
    <property type="entry name" value="alpha/beta-Hydrolases"/>
    <property type="match status" value="1"/>
</dbReference>
<dbReference type="InterPro" id="IPR051218">
    <property type="entry name" value="Sec_MonoDiacylglyc_Lipase"/>
</dbReference>
<reference evidence="3" key="1">
    <citation type="submission" date="2021-06" db="EMBL/GenBank/DDBJ databases">
        <authorList>
            <person name="Kallberg Y."/>
            <person name="Tangrot J."/>
            <person name="Rosling A."/>
        </authorList>
    </citation>
    <scope>NUCLEOTIDE SEQUENCE</scope>
    <source>
        <strain evidence="3">UK204</strain>
    </source>
</reference>
<keyword evidence="1" id="KW-1133">Transmembrane helix</keyword>
<dbReference type="Proteomes" id="UP000789570">
    <property type="component" value="Unassembled WGS sequence"/>
</dbReference>
<keyword evidence="1" id="KW-0472">Membrane</keyword>
<feature type="transmembrane region" description="Helical" evidence="1">
    <location>
        <begin position="63"/>
        <end position="87"/>
    </location>
</feature>
<evidence type="ECO:0000259" key="2">
    <source>
        <dbReference type="Pfam" id="PF01764"/>
    </source>
</evidence>
<dbReference type="InterPro" id="IPR002921">
    <property type="entry name" value="Fungal_lipase-type"/>
</dbReference>
<accession>A0A9N9GQ14</accession>